<evidence type="ECO:0000313" key="2">
    <source>
        <dbReference type="Proteomes" id="UP001231649"/>
    </source>
</evidence>
<comment type="caution">
    <text evidence="1">The sequence shown here is derived from an EMBL/GenBank/DDBJ whole genome shotgun (WGS) entry which is preliminary data.</text>
</comment>
<proteinExistence type="predicted"/>
<dbReference type="Proteomes" id="UP001231649">
    <property type="component" value="Chromosome 5"/>
</dbReference>
<sequence>MDDLQLNISVPKKDKKKSSAPQNNAGEYKFISNPKFTGKTIARKRPQNLAATNRAVIKNAEGPPKKVAKVSPPVVDKSDDLGAKLRDLSENKGKYQGKNYQDLSDTIQLKQNKPRSGGWISSLFKNNPQVPRIGQRAIKPIVEQVFTGKTFSDLDIHPHSVANLQQNLGLKELMTVQQNAIPVILRGRDVLIRSQTGSGKTLAYALPIIEGLQAIRPKISRNDGIRVIVVIPTRELAVQTYELFIKLVKPFHWIVPGLLSGGQKRKAEKARLRKGINILVGTPGRINDHLRHTASFNFAKTGCLVLDEADRLLDMGYEKDVAAIVKAIEDHKKAATYDPMALVKQNIKKKIPDEDDAKVANLNGNNESSEAKPEEVKHHLTDVFLSKEKQTILLSATLTKAVENLAGITLVDPVFVDTSEGKAVIADSLKPDKATPNKNVTEKKSKLEVKITPEKPKPEKSKPVKVIEKNSEEEESDEDESEEEGKENDEDESDEEKEEDDEEDSDEEGEEDDEDGEEEEEKPHVEEKNTESRRGLKAFTGLNHKELFKSEGSTQISAAPPSKVEAAKIDEDSDSDSDYEYFKAQRDHELKNPKIQKEDGSDEDGSNDDENETAPAVNTFAAAVKSAVVEDELVLPASVNQTFLVVPMKLRLVTLVGLIVEHCIVNKKGGKMIVFVATLEMVDYLSDLIETALTGKDAKVKKKKQVASKAKKRKSGDDNADNDKDASSSDDSEDFKVEYEEPTEGGLVPVDLDMFSLHGSMPHEQRMEVFKQFRAARSGVLICTDVAARGIDVPRVDLVLQFCVPASATDYVHRVGRTGRAAQVGAAVLFLLPSEARFIRHLEEKRIRLRQGDESRALEALRTVVPAAATPQRAAVAVQARLEHTAHTNRDWLLRASRAYTSWVRFYAGYPRDVKEYLDSRQLHLGHAAKAFALRDAPATLARRVKSNPVNKDKPSNRLTVHADEEKKRPGFPKAKFGAFGPRASKQSSMHTASEFDSGLPSADQSQPKNKKKKNK</sequence>
<organism evidence="1 2">
    <name type="scientific">Mythimna loreyi</name>
    <dbReference type="NCBI Taxonomy" id="667449"/>
    <lineage>
        <taxon>Eukaryota</taxon>
        <taxon>Metazoa</taxon>
        <taxon>Ecdysozoa</taxon>
        <taxon>Arthropoda</taxon>
        <taxon>Hexapoda</taxon>
        <taxon>Insecta</taxon>
        <taxon>Pterygota</taxon>
        <taxon>Neoptera</taxon>
        <taxon>Endopterygota</taxon>
        <taxon>Lepidoptera</taxon>
        <taxon>Glossata</taxon>
        <taxon>Ditrysia</taxon>
        <taxon>Noctuoidea</taxon>
        <taxon>Noctuidae</taxon>
        <taxon>Noctuinae</taxon>
        <taxon>Hadenini</taxon>
        <taxon>Mythimna</taxon>
    </lineage>
</organism>
<reference evidence="1" key="1">
    <citation type="submission" date="2023-03" db="EMBL/GenBank/DDBJ databases">
        <title>Chromosome-level genomes of two armyworms, Mythimna separata and Mythimna loreyi, provide insights into the biosynthesis and reception of sex pheromones.</title>
        <authorList>
            <person name="Zhao H."/>
        </authorList>
    </citation>
    <scope>NUCLEOTIDE SEQUENCE</scope>
    <source>
        <strain evidence="1">BeijingLab</strain>
    </source>
</reference>
<gene>
    <name evidence="1" type="ORF">PYW08_013891</name>
</gene>
<keyword evidence="2" id="KW-1185">Reference proteome</keyword>
<evidence type="ECO:0000313" key="1">
    <source>
        <dbReference type="EMBL" id="KAJ8734641.1"/>
    </source>
</evidence>
<dbReference type="EMBL" id="CM056781">
    <property type="protein sequence ID" value="KAJ8734641.1"/>
    <property type="molecule type" value="Genomic_DNA"/>
</dbReference>
<name>A0ACC2R8K7_9NEOP</name>
<protein>
    <submittedName>
        <fullName evidence="1">Uncharacterized protein</fullName>
    </submittedName>
</protein>
<accession>A0ACC2R8K7</accession>